<feature type="non-terminal residue" evidence="2">
    <location>
        <position position="680"/>
    </location>
</feature>
<dbReference type="EMBL" id="CAJVPS010019249">
    <property type="protein sequence ID" value="CAG8700340.1"/>
    <property type="molecule type" value="Genomic_DNA"/>
</dbReference>
<evidence type="ECO:0000256" key="1">
    <source>
        <dbReference type="SAM" id="MobiDB-lite"/>
    </source>
</evidence>
<name>A0A9N9N3S1_9GLOM</name>
<gene>
    <name evidence="2" type="ORF">ALEPTO_LOCUS11548</name>
</gene>
<feature type="region of interest" description="Disordered" evidence="1">
    <location>
        <begin position="658"/>
        <end position="680"/>
    </location>
</feature>
<protein>
    <submittedName>
        <fullName evidence="2">14197_t:CDS:1</fullName>
    </submittedName>
</protein>
<feature type="compositionally biased region" description="Polar residues" evidence="1">
    <location>
        <begin position="661"/>
        <end position="670"/>
    </location>
</feature>
<evidence type="ECO:0000313" key="2">
    <source>
        <dbReference type="EMBL" id="CAG8700340.1"/>
    </source>
</evidence>
<dbReference type="Proteomes" id="UP000789508">
    <property type="component" value="Unassembled WGS sequence"/>
</dbReference>
<organism evidence="2 3">
    <name type="scientific">Ambispora leptoticha</name>
    <dbReference type="NCBI Taxonomy" id="144679"/>
    <lineage>
        <taxon>Eukaryota</taxon>
        <taxon>Fungi</taxon>
        <taxon>Fungi incertae sedis</taxon>
        <taxon>Mucoromycota</taxon>
        <taxon>Glomeromycotina</taxon>
        <taxon>Glomeromycetes</taxon>
        <taxon>Archaeosporales</taxon>
        <taxon>Ambisporaceae</taxon>
        <taxon>Ambispora</taxon>
    </lineage>
</organism>
<proteinExistence type="predicted"/>
<sequence length="680" mass="78708">MEEEIRNLESPEVPEIPEILEIGEIIQEPPLQQEPSVDEELAEHRKLFQEAMSKMENLELYSVGGPLGEYYKAIKSFASLMAKQTSKLPDFPPLTSNQTDLNTLKAIDETLLRLDAEIISSASDQKQLKKQEQLWQSFIGIVKASKLKLREFDWVSELSTKVEKVEFEVQKVEAMLEGVLESRNKSHTNKSNNNEATVADANSLSLSTSLLNEWYMKIIAVEELEHEVIEKVHEFGQLYKQPRFRAPPDLSKRIEVLIENSLPSLKSKISDTKEILAHDRRIGRWFDGCNEADKWISDTLNRAKQLEVPDFINKHEWEEEENNLESLVEARRKMIENIAEDAKQFHQEKLEHLYLKAKDFKEGIKDLNDQEDQTVIQLMTKQHKTLDQKYNKLTDFITFLLEQTTVENYRILLNHLKSMQSMRTNMQNIRKLLIEHNDAELVVDDVNKVEQEIIDFQQQLPKNDNEDTALSKALRQKHIKLLDTIRNIKIALSENRLQMAAYLSPSSPSSPTSSASEFDRLSIDISKRLDNFHARLVSPPTYMIDSDSENEEPERVHGLTCNDDHIVDFTEIYGSIESELLSFERSLWVEFWVTCERAKRIRGQEATGRINELETTFNEVKRLMRERNNDLAVIKKGREFAKGIARIRDELDVVKGKMSRGQATTDSSIQELDEHMVEAK</sequence>
<keyword evidence="3" id="KW-1185">Reference proteome</keyword>
<reference evidence="2" key="1">
    <citation type="submission" date="2021-06" db="EMBL/GenBank/DDBJ databases">
        <authorList>
            <person name="Kallberg Y."/>
            <person name="Tangrot J."/>
            <person name="Rosling A."/>
        </authorList>
    </citation>
    <scope>NUCLEOTIDE SEQUENCE</scope>
    <source>
        <strain evidence="2">FL130A</strain>
    </source>
</reference>
<accession>A0A9N9N3S1</accession>
<dbReference type="AlphaFoldDB" id="A0A9N9N3S1"/>
<comment type="caution">
    <text evidence="2">The sequence shown here is derived from an EMBL/GenBank/DDBJ whole genome shotgun (WGS) entry which is preliminary data.</text>
</comment>
<dbReference type="OrthoDB" id="2426629at2759"/>
<evidence type="ECO:0000313" key="3">
    <source>
        <dbReference type="Proteomes" id="UP000789508"/>
    </source>
</evidence>